<proteinExistence type="predicted"/>
<sequence>MALAVFLNIVGKQCIFSGSPWPSMQPHLRATRSPSHFLAYMDFPPSLKYRIYMEEKNREREAGSKSIAEKGLVLKMSIKIYRFVAPFKPLANQLMSYNPSWLPKLSKF</sequence>
<accession>A0A9Q0PDR0</accession>
<dbReference type="EMBL" id="JAPFFK010000019">
    <property type="protein sequence ID" value="KAJ6686408.1"/>
    <property type="molecule type" value="Genomic_DNA"/>
</dbReference>
<protein>
    <submittedName>
        <fullName evidence="1">Uncharacterized protein</fullName>
    </submittedName>
</protein>
<reference evidence="1" key="1">
    <citation type="submission" date="2022-11" db="EMBL/GenBank/DDBJ databases">
        <authorList>
            <person name="Hyden B.L."/>
            <person name="Feng K."/>
            <person name="Yates T."/>
            <person name="Jawdy S."/>
            <person name="Smart L.B."/>
            <person name="Muchero W."/>
        </authorList>
    </citation>
    <scope>NUCLEOTIDE SEQUENCE</scope>
    <source>
        <tissue evidence="1">Shoot tip</tissue>
    </source>
</reference>
<name>A0A9Q0PDR0_SALPP</name>
<evidence type="ECO:0000313" key="1">
    <source>
        <dbReference type="EMBL" id="KAJ6686408.1"/>
    </source>
</evidence>
<dbReference type="AlphaFoldDB" id="A0A9Q0PDR0"/>
<organism evidence="1 2">
    <name type="scientific">Salix purpurea</name>
    <name type="common">Purple osier willow</name>
    <dbReference type="NCBI Taxonomy" id="77065"/>
    <lineage>
        <taxon>Eukaryota</taxon>
        <taxon>Viridiplantae</taxon>
        <taxon>Streptophyta</taxon>
        <taxon>Embryophyta</taxon>
        <taxon>Tracheophyta</taxon>
        <taxon>Spermatophyta</taxon>
        <taxon>Magnoliopsida</taxon>
        <taxon>eudicotyledons</taxon>
        <taxon>Gunneridae</taxon>
        <taxon>Pentapetalae</taxon>
        <taxon>rosids</taxon>
        <taxon>fabids</taxon>
        <taxon>Malpighiales</taxon>
        <taxon>Salicaceae</taxon>
        <taxon>Saliceae</taxon>
        <taxon>Salix</taxon>
    </lineage>
</organism>
<comment type="caution">
    <text evidence="1">The sequence shown here is derived from an EMBL/GenBank/DDBJ whole genome shotgun (WGS) entry which is preliminary data.</text>
</comment>
<gene>
    <name evidence="1" type="ORF">OIU79_016229</name>
</gene>
<keyword evidence="2" id="KW-1185">Reference proteome</keyword>
<reference evidence="1" key="2">
    <citation type="journal article" date="2023" name="Int. J. Mol. Sci.">
        <title>De Novo Assembly and Annotation of 11 Diverse Shrub Willow (Salix) Genomes Reveals Novel Gene Organization in Sex-Linked Regions.</title>
        <authorList>
            <person name="Hyden B."/>
            <person name="Feng K."/>
            <person name="Yates T.B."/>
            <person name="Jawdy S."/>
            <person name="Cereghino C."/>
            <person name="Smart L.B."/>
            <person name="Muchero W."/>
        </authorList>
    </citation>
    <scope>NUCLEOTIDE SEQUENCE</scope>
    <source>
        <tissue evidence="1">Shoot tip</tissue>
    </source>
</reference>
<dbReference type="Proteomes" id="UP001151532">
    <property type="component" value="Chromosome 2"/>
</dbReference>
<evidence type="ECO:0000313" key="2">
    <source>
        <dbReference type="Proteomes" id="UP001151532"/>
    </source>
</evidence>